<feature type="transmembrane region" description="Helical" evidence="1">
    <location>
        <begin position="55"/>
        <end position="73"/>
    </location>
</feature>
<evidence type="ECO:0000256" key="1">
    <source>
        <dbReference type="SAM" id="Phobius"/>
    </source>
</evidence>
<evidence type="ECO:0000313" key="2">
    <source>
        <dbReference type="EMBL" id="SES41941.1"/>
    </source>
</evidence>
<dbReference type="AlphaFoldDB" id="A0A1H9X799"/>
<accession>A0A1H9X799</accession>
<evidence type="ECO:0008006" key="4">
    <source>
        <dbReference type="Google" id="ProtNLM"/>
    </source>
</evidence>
<keyword evidence="1" id="KW-1133">Transmembrane helix</keyword>
<reference evidence="3" key="1">
    <citation type="submission" date="2016-10" db="EMBL/GenBank/DDBJ databases">
        <authorList>
            <person name="Varghese N."/>
            <person name="Submissions S."/>
        </authorList>
    </citation>
    <scope>NUCLEOTIDE SEQUENCE [LARGE SCALE GENOMIC DNA]</scope>
    <source>
        <strain evidence="3">DSM 44260</strain>
    </source>
</reference>
<evidence type="ECO:0000313" key="3">
    <source>
        <dbReference type="Proteomes" id="UP000199051"/>
    </source>
</evidence>
<protein>
    <recommendedName>
        <fullName evidence="4">PH domain-containing protein</fullName>
    </recommendedName>
</protein>
<gene>
    <name evidence="2" type="ORF">SAMN04487818_11378</name>
</gene>
<feature type="transmembrane region" description="Helical" evidence="1">
    <location>
        <begin position="79"/>
        <end position="100"/>
    </location>
</feature>
<keyword evidence="3" id="KW-1185">Reference proteome</keyword>
<dbReference type="Proteomes" id="UP000199051">
    <property type="component" value="Unassembled WGS sequence"/>
</dbReference>
<name>A0A1H9X799_9PSEU</name>
<dbReference type="EMBL" id="FOGI01000013">
    <property type="protein sequence ID" value="SES41941.1"/>
    <property type="molecule type" value="Genomic_DNA"/>
</dbReference>
<proteinExistence type="predicted"/>
<keyword evidence="1" id="KW-0472">Membrane</keyword>
<organism evidence="2 3">
    <name type="scientific">Actinokineospora terrae</name>
    <dbReference type="NCBI Taxonomy" id="155974"/>
    <lineage>
        <taxon>Bacteria</taxon>
        <taxon>Bacillati</taxon>
        <taxon>Actinomycetota</taxon>
        <taxon>Actinomycetes</taxon>
        <taxon>Pseudonocardiales</taxon>
        <taxon>Pseudonocardiaceae</taxon>
        <taxon>Actinokineospora</taxon>
    </lineage>
</organism>
<dbReference type="STRING" id="155974.SAMN04487818_11378"/>
<sequence length="215" mass="23678">MPPAPGPIGGSWTKSPRQPDLIDNLWSVPIELSSDERLLWEGSTVKAPGFSAVDVVLLGYALLFACSGALVYLSPAPPWLKWVVLAYTGLLVVRALHAVVTRRSRSNRYRITSRRLIVERPRRRSRSYFLISLTATEVTGSTVRFNGLRTFTEAGEAMGTRRIRTVTGAIRTLVPPLYGLLDADRVPAIVDDALDEIARQLVKSRTAKPEAPGRS</sequence>
<keyword evidence="1" id="KW-0812">Transmembrane</keyword>